<dbReference type="PANTHER" id="PTHR33154:SF33">
    <property type="entry name" value="TRANSCRIPTIONAL REPRESSOR SDPR"/>
    <property type="match status" value="1"/>
</dbReference>
<organism evidence="6 7">
    <name type="scientific">Microbispora hainanensis</name>
    <dbReference type="NCBI Taxonomy" id="568844"/>
    <lineage>
        <taxon>Bacteria</taxon>
        <taxon>Bacillati</taxon>
        <taxon>Actinomycetota</taxon>
        <taxon>Actinomycetes</taxon>
        <taxon>Streptosporangiales</taxon>
        <taxon>Streptosporangiaceae</taxon>
        <taxon>Microbispora</taxon>
    </lineage>
</organism>
<dbReference type="AlphaFoldDB" id="A0A544YKC7"/>
<evidence type="ECO:0000259" key="5">
    <source>
        <dbReference type="SMART" id="SM00418"/>
    </source>
</evidence>
<feature type="region of interest" description="Disordered" evidence="4">
    <location>
        <begin position="34"/>
        <end position="61"/>
    </location>
</feature>
<dbReference type="InterPro" id="IPR036390">
    <property type="entry name" value="WH_DNA-bd_sf"/>
</dbReference>
<dbReference type="InterPro" id="IPR001845">
    <property type="entry name" value="HTH_ArsR_DNA-bd_dom"/>
</dbReference>
<keyword evidence="3" id="KW-0804">Transcription</keyword>
<sequence length="253" mass="26987">MRHRLPPVTHQALIFSDASGPVIVMGGSPVCQSVDHPRHFSPVNDEKTTGERPGTPPGGPELLELRTPEQFKALGHPVRHRIVNLLRQRPATLGELATALHAAKGTVAYHVRVLRDAGIVRLAGTRHVRGGTEQTLALVSRGFRLHKDAEPGPGFLVRAALAEMLPARPGQPEHTQLNHLWLTRQEADALIARLRDLPPPPGRTPPPGGEPYGLLLSLYPADIPTLPPVPSDGGSGEGDGDSAEDSAETNSAS</sequence>
<dbReference type="Proteomes" id="UP000316541">
    <property type="component" value="Unassembled WGS sequence"/>
</dbReference>
<evidence type="ECO:0000256" key="3">
    <source>
        <dbReference type="ARBA" id="ARBA00023163"/>
    </source>
</evidence>
<reference evidence="6 7" key="1">
    <citation type="submission" date="2019-07" db="EMBL/GenBank/DDBJ databases">
        <title>Microbispora hainanensis DSM 45428.</title>
        <authorList>
            <person name="Thawai C."/>
        </authorList>
    </citation>
    <scope>NUCLEOTIDE SEQUENCE [LARGE SCALE GENOMIC DNA]</scope>
    <source>
        <strain evidence="6 7">DSM 45428</strain>
    </source>
</reference>
<comment type="caution">
    <text evidence="6">The sequence shown here is derived from an EMBL/GenBank/DDBJ whole genome shotgun (WGS) entry which is preliminary data.</text>
</comment>
<protein>
    <submittedName>
        <fullName evidence="6">Helix-turn-helix domain-containing protein</fullName>
    </submittedName>
</protein>
<feature type="compositionally biased region" description="Acidic residues" evidence="4">
    <location>
        <begin position="238"/>
        <end position="247"/>
    </location>
</feature>
<feature type="region of interest" description="Disordered" evidence="4">
    <location>
        <begin position="195"/>
        <end position="253"/>
    </location>
</feature>
<evidence type="ECO:0000256" key="1">
    <source>
        <dbReference type="ARBA" id="ARBA00023015"/>
    </source>
</evidence>
<proteinExistence type="predicted"/>
<dbReference type="Gene3D" id="1.10.10.10">
    <property type="entry name" value="Winged helix-like DNA-binding domain superfamily/Winged helix DNA-binding domain"/>
    <property type="match status" value="1"/>
</dbReference>
<evidence type="ECO:0000256" key="4">
    <source>
        <dbReference type="SAM" id="MobiDB-lite"/>
    </source>
</evidence>
<dbReference type="InterPro" id="IPR011991">
    <property type="entry name" value="ArsR-like_HTH"/>
</dbReference>
<dbReference type="SUPFAM" id="SSF46785">
    <property type="entry name" value="Winged helix' DNA-binding domain"/>
    <property type="match status" value="1"/>
</dbReference>
<evidence type="ECO:0000313" key="6">
    <source>
        <dbReference type="EMBL" id="TQS17186.1"/>
    </source>
</evidence>
<dbReference type="GO" id="GO:0003677">
    <property type="term" value="F:DNA binding"/>
    <property type="evidence" value="ECO:0007669"/>
    <property type="project" value="UniProtKB-KW"/>
</dbReference>
<dbReference type="PANTHER" id="PTHR33154">
    <property type="entry name" value="TRANSCRIPTIONAL REGULATOR, ARSR FAMILY"/>
    <property type="match status" value="1"/>
</dbReference>
<name>A0A544YKC7_9ACTN</name>
<accession>A0A544YKC7</accession>
<gene>
    <name evidence="6" type="ORF">FLX08_30640</name>
</gene>
<dbReference type="SMART" id="SM00418">
    <property type="entry name" value="HTH_ARSR"/>
    <property type="match status" value="1"/>
</dbReference>
<dbReference type="InterPro" id="IPR036388">
    <property type="entry name" value="WH-like_DNA-bd_sf"/>
</dbReference>
<feature type="domain" description="HTH arsR-type" evidence="5">
    <location>
        <begin position="69"/>
        <end position="151"/>
    </location>
</feature>
<evidence type="ECO:0000313" key="7">
    <source>
        <dbReference type="Proteomes" id="UP000316541"/>
    </source>
</evidence>
<dbReference type="InterPro" id="IPR051081">
    <property type="entry name" value="HTH_MetalResp_TranReg"/>
</dbReference>
<keyword evidence="1" id="KW-0805">Transcription regulation</keyword>
<feature type="compositionally biased region" description="Pro residues" evidence="4">
    <location>
        <begin position="197"/>
        <end position="209"/>
    </location>
</feature>
<dbReference type="EMBL" id="VIRM01000049">
    <property type="protein sequence ID" value="TQS17186.1"/>
    <property type="molecule type" value="Genomic_DNA"/>
</dbReference>
<dbReference type="Pfam" id="PF01022">
    <property type="entry name" value="HTH_5"/>
    <property type="match status" value="1"/>
</dbReference>
<keyword evidence="2" id="KW-0238">DNA-binding</keyword>
<evidence type="ECO:0000256" key="2">
    <source>
        <dbReference type="ARBA" id="ARBA00023125"/>
    </source>
</evidence>
<dbReference type="GO" id="GO:0003700">
    <property type="term" value="F:DNA-binding transcription factor activity"/>
    <property type="evidence" value="ECO:0007669"/>
    <property type="project" value="InterPro"/>
</dbReference>
<dbReference type="PRINTS" id="PR00778">
    <property type="entry name" value="HTHARSR"/>
</dbReference>
<dbReference type="CDD" id="cd00090">
    <property type="entry name" value="HTH_ARSR"/>
    <property type="match status" value="1"/>
</dbReference>